<dbReference type="GO" id="GO:0005737">
    <property type="term" value="C:cytoplasm"/>
    <property type="evidence" value="ECO:0007669"/>
    <property type="project" value="TreeGrafter"/>
</dbReference>
<dbReference type="Pfam" id="PF00501">
    <property type="entry name" value="AMP-binding"/>
    <property type="match status" value="1"/>
</dbReference>
<dbReference type="EMBL" id="NIBS01000012">
    <property type="protein sequence ID" value="PHM27333.1"/>
    <property type="molecule type" value="Genomic_DNA"/>
</dbReference>
<sequence length="1602" mass="179369">MNNRSIFRLARSQQTIFKMEQFNLSGYQFYFGGITRLRGDISLERIARAAEHVRNTQDVFRIGFINKALHGQQTESEALATETTEMEWFGIRHDSPQAEVEKADFSKYPNPKEAFEYWVERQLLMEEDLSLTPVRIFAVRFQPDQSGWFLKAHHAALDGIGVAMLQSHLIKELEQENPDSAIGQTESFLFSTNAEEEQNYEHSRRLERDAAYWQGLFGETSPIDARKISRRYPIGDYRGLEPRSMRIEATVAQSQNEILLRFKNSGGSIFRLFFTAVAYTQMVIEDSNCVLLQAPIGNRWSREEKQTISMGVAPILVPVFRQDGQTATDCYQSLQKHLQKALIHSRYAPATRWGELASPDWKQIIPAFGVSYQTGNFQKTSSYTETIIEHHQAVESLFATIHLHDRFADGYLAIEADFRRIWSPEQCHTFLHTVLNYAVDIAVEVMAQEHTDHHPKAYHTSDECSAEPIGVHLLKAFECHTDNVLFKPNGENSTLTYHEGLQWMHRFSMRLHDIHTENKPVLILGRRTPETVLAYLACLIKNVTVVPVCPTTTPTERLLTITRNSGASLCIYTEADQNLAETLNLPLLRVSLHKGDSAQKGIVQEQIASTSYPEIQHLSCNPAYILYTSGSTGEPKGVAISSVALANYALAAKAAYADEIPFNTPLFTSFGFDLTQTAILVPILSGGFIQPYEQDIRDNPELLRALLADESLTGVKCTPSHLSLLIEHGIGSTRQHPLTFVVGGENLPASLVNQVLDCLPSGSEIINEYGPTEATVGCCIYSINNGARSIEEEKTAPALITPIGTALGKAEISIRDRWGQIMPRGFHGEIWIGGPVLADGYLNNSTQTEAKFVFSVDKQCRWYRTGDLGLQDEQGIFHCLGRIDDEFKVRGHRIHPVEIEKAVEDVLVQLGQSEDHNRQLKALKLVIDEADGIAGYETIALCSNQPIPHDSHQFQDKLKEKIAESWLPNLYCTVQPWPMNANGKVDIALLTSAAETYRRSFIDVAQCPLTDKPAADKKTQQQAENYNLPLWLDEEFFRPIWPHSVDLTASFLAQGGDSIKAIRLVALLAKRGVKLEIKELLTLTVLGAVLETACAEQPAGCATDAAVLEKPLKPEDALEELAASWLHYLPSVRWYQHHRFIHGERLQQGVVLEVTSALSAEHINAAVIAVKARHKIFSLRANQDLTELHFLPATSVLTDMVLTDIEWESQNSSKVLAPGESLEDRLKRLQGKVSLATQPSVHEVIYDPHVNKHYLVWVCHHLICDVHSWIYLLDELEQALNTPIVKTNTFAEIEAEQGAFLWGKWLADNQSQEEMTDVSPSFDSNLNDQPATTPVTIALSVSGDDFRQMEQHKKADRSQLIAAALLEVIQENGLLPPQPGVLFENHGRLFSETKMPIAWNAAMANAVGWFTGFQLMQLDVASNHSLSFLQVLKLQQYKDNSDWKNQLGLNSTGERPLICINDLGFGFSLGDSKAWQHIHLIQSLSGGFRHPDEKSVVDFDILTHDCRESGSVLVELSLGIPETNADDALNYLTQLDNRLSAWCRACCHDIYCHDNAKCNDNPDELNNGQSAHGQEHAFIPADFPLSQLSQSELDFIIHGASE</sequence>
<reference evidence="4 5" key="1">
    <citation type="journal article" date="2017" name="Nat. Microbiol.">
        <title>Natural product diversity associated with the nematode symbionts Photorhabdus and Xenorhabdus.</title>
        <authorList>
            <person name="Tobias N.J."/>
            <person name="Wolff H."/>
            <person name="Djahanschiri B."/>
            <person name="Grundmann F."/>
            <person name="Kronenwerth M."/>
            <person name="Shi Y.M."/>
            <person name="Simonyi S."/>
            <person name="Grun P."/>
            <person name="Shapiro-Ilan D."/>
            <person name="Pidot S.J."/>
            <person name="Stinear T.P."/>
            <person name="Ebersberger I."/>
            <person name="Bode H.B."/>
        </authorList>
    </citation>
    <scope>NUCLEOTIDE SEQUENCE [LARGE SCALE GENOMIC DNA]</scope>
    <source>
        <strain evidence="4 5">DSM 16342</strain>
    </source>
</reference>
<evidence type="ECO:0000259" key="1">
    <source>
        <dbReference type="Pfam" id="PF00501"/>
    </source>
</evidence>
<evidence type="ECO:0000259" key="2">
    <source>
        <dbReference type="Pfam" id="PF00550"/>
    </source>
</evidence>
<dbReference type="Proteomes" id="UP000225833">
    <property type="component" value="Unassembled WGS sequence"/>
</dbReference>
<dbReference type="GO" id="GO:0043041">
    <property type="term" value="P:amino acid activation for nonribosomal peptide biosynthetic process"/>
    <property type="evidence" value="ECO:0007669"/>
    <property type="project" value="TreeGrafter"/>
</dbReference>
<organism evidence="4 5">
    <name type="scientific">Xenorhabdus budapestensis</name>
    <dbReference type="NCBI Taxonomy" id="290110"/>
    <lineage>
        <taxon>Bacteria</taxon>
        <taxon>Pseudomonadati</taxon>
        <taxon>Pseudomonadota</taxon>
        <taxon>Gammaproteobacteria</taxon>
        <taxon>Enterobacterales</taxon>
        <taxon>Morganellaceae</taxon>
        <taxon>Xenorhabdus</taxon>
    </lineage>
</organism>
<dbReference type="GO" id="GO:0031177">
    <property type="term" value="F:phosphopantetheine binding"/>
    <property type="evidence" value="ECO:0007669"/>
    <property type="project" value="TreeGrafter"/>
</dbReference>
<dbReference type="Pfam" id="PF00550">
    <property type="entry name" value="PP-binding"/>
    <property type="match status" value="1"/>
</dbReference>
<dbReference type="InterPro" id="IPR036736">
    <property type="entry name" value="ACP-like_sf"/>
</dbReference>
<dbReference type="Gene3D" id="3.30.300.30">
    <property type="match status" value="1"/>
</dbReference>
<evidence type="ECO:0000313" key="5">
    <source>
        <dbReference type="Proteomes" id="UP000225833"/>
    </source>
</evidence>
<dbReference type="PROSITE" id="PS00455">
    <property type="entry name" value="AMP_BINDING"/>
    <property type="match status" value="1"/>
</dbReference>
<dbReference type="Gene3D" id="3.30.559.30">
    <property type="entry name" value="Nonribosomal peptide synthetase, condensation domain"/>
    <property type="match status" value="1"/>
</dbReference>
<dbReference type="PANTHER" id="PTHR45527">
    <property type="entry name" value="NONRIBOSOMAL PEPTIDE SYNTHETASE"/>
    <property type="match status" value="1"/>
</dbReference>
<dbReference type="PANTHER" id="PTHR45527:SF1">
    <property type="entry name" value="FATTY ACID SYNTHASE"/>
    <property type="match status" value="1"/>
</dbReference>
<comment type="caution">
    <text evidence="4">The sequence shown here is derived from an EMBL/GenBank/DDBJ whole genome shotgun (WGS) entry which is preliminary data.</text>
</comment>
<dbReference type="Gene3D" id="3.30.559.10">
    <property type="entry name" value="Chloramphenicol acetyltransferase-like domain"/>
    <property type="match status" value="2"/>
</dbReference>
<dbReference type="GO" id="GO:0044550">
    <property type="term" value="P:secondary metabolite biosynthetic process"/>
    <property type="evidence" value="ECO:0007669"/>
    <property type="project" value="TreeGrafter"/>
</dbReference>
<dbReference type="SUPFAM" id="SSF56801">
    <property type="entry name" value="Acetyl-CoA synthetase-like"/>
    <property type="match status" value="1"/>
</dbReference>
<accession>A0A2D0IZD5</accession>
<dbReference type="Gene3D" id="3.40.50.12780">
    <property type="entry name" value="N-terminal domain of ligase-like"/>
    <property type="match status" value="1"/>
</dbReference>
<dbReference type="InterPro" id="IPR000873">
    <property type="entry name" value="AMP-dep_synth/lig_dom"/>
</dbReference>
<dbReference type="Pfam" id="PF00668">
    <property type="entry name" value="Condensation"/>
    <property type="match status" value="1"/>
</dbReference>
<dbReference type="InterPro" id="IPR001242">
    <property type="entry name" value="Condensation_dom"/>
</dbReference>
<dbReference type="OrthoDB" id="9803968at2"/>
<dbReference type="GO" id="GO:0003824">
    <property type="term" value="F:catalytic activity"/>
    <property type="evidence" value="ECO:0007669"/>
    <property type="project" value="InterPro"/>
</dbReference>
<name>A0A2D0IZD5_XENBU</name>
<feature type="domain" description="AMP-dependent synthetase/ligase" evidence="1">
    <location>
        <begin position="487"/>
        <end position="842"/>
    </location>
</feature>
<feature type="domain" description="Carrier" evidence="2">
    <location>
        <begin position="1043"/>
        <end position="1091"/>
    </location>
</feature>
<dbReference type="InterPro" id="IPR020845">
    <property type="entry name" value="AMP-binding_CS"/>
</dbReference>
<dbReference type="InterPro" id="IPR042099">
    <property type="entry name" value="ANL_N_sf"/>
</dbReference>
<gene>
    <name evidence="4" type="ORF">Xbud_02421</name>
</gene>
<evidence type="ECO:0000313" key="4">
    <source>
        <dbReference type="EMBL" id="PHM27333.1"/>
    </source>
</evidence>
<dbReference type="InterPro" id="IPR023213">
    <property type="entry name" value="CAT-like_dom_sf"/>
</dbReference>
<dbReference type="Gene3D" id="1.10.1200.10">
    <property type="entry name" value="ACP-like"/>
    <property type="match status" value="1"/>
</dbReference>
<feature type="domain" description="Condensation" evidence="3">
    <location>
        <begin position="8"/>
        <end position="389"/>
    </location>
</feature>
<dbReference type="SUPFAM" id="SSF52777">
    <property type="entry name" value="CoA-dependent acyltransferases"/>
    <property type="match status" value="3"/>
</dbReference>
<dbReference type="SUPFAM" id="SSF47336">
    <property type="entry name" value="ACP-like"/>
    <property type="match status" value="1"/>
</dbReference>
<dbReference type="InterPro" id="IPR045851">
    <property type="entry name" value="AMP-bd_C_sf"/>
</dbReference>
<dbReference type="RefSeq" id="WP_099136261.1">
    <property type="nucleotide sequence ID" value="NZ_CAWNNJ010000024.1"/>
</dbReference>
<dbReference type="InterPro" id="IPR009081">
    <property type="entry name" value="PP-bd_ACP"/>
</dbReference>
<proteinExistence type="predicted"/>
<protein>
    <submittedName>
        <fullName evidence="4">Putative non-ribosomal peptide synthetase</fullName>
    </submittedName>
</protein>
<evidence type="ECO:0000259" key="3">
    <source>
        <dbReference type="Pfam" id="PF00668"/>
    </source>
</evidence>